<dbReference type="AlphaFoldDB" id="A0A512DNK7"/>
<dbReference type="InterPro" id="IPR005835">
    <property type="entry name" value="NTP_transferase_dom"/>
</dbReference>
<gene>
    <name evidence="2" type="ORF">SAE02_22120</name>
</gene>
<name>A0A512DNK7_9PROT</name>
<dbReference type="RefSeq" id="WP_044429036.1">
    <property type="nucleotide sequence ID" value="NZ_BJYZ01000009.1"/>
</dbReference>
<dbReference type="Proteomes" id="UP000321523">
    <property type="component" value="Unassembled WGS sequence"/>
</dbReference>
<dbReference type="Gene3D" id="3.90.550.10">
    <property type="entry name" value="Spore Coat Polysaccharide Biosynthesis Protein SpsA, Chain A"/>
    <property type="match status" value="1"/>
</dbReference>
<evidence type="ECO:0000313" key="2">
    <source>
        <dbReference type="EMBL" id="GEO38064.1"/>
    </source>
</evidence>
<dbReference type="Pfam" id="PF00483">
    <property type="entry name" value="NTP_transferase"/>
    <property type="match status" value="1"/>
</dbReference>
<dbReference type="EMBL" id="BJYZ01000009">
    <property type="protein sequence ID" value="GEO38064.1"/>
    <property type="molecule type" value="Genomic_DNA"/>
</dbReference>
<comment type="caution">
    <text evidence="2">The sequence shown here is derived from an EMBL/GenBank/DDBJ whole genome shotgun (WGS) entry which is preliminary data.</text>
</comment>
<dbReference type="PANTHER" id="PTHR22572">
    <property type="entry name" value="SUGAR-1-PHOSPHATE GUANYL TRANSFERASE"/>
    <property type="match status" value="1"/>
</dbReference>
<proteinExistence type="predicted"/>
<accession>A0A512DNK7</accession>
<keyword evidence="3" id="KW-1185">Reference proteome</keyword>
<dbReference type="InterPro" id="IPR029044">
    <property type="entry name" value="Nucleotide-diphossugar_trans"/>
</dbReference>
<evidence type="ECO:0000313" key="3">
    <source>
        <dbReference type="Proteomes" id="UP000321523"/>
    </source>
</evidence>
<dbReference type="InterPro" id="IPR050486">
    <property type="entry name" value="Mannose-1P_guanyltransferase"/>
</dbReference>
<dbReference type="SUPFAM" id="SSF53448">
    <property type="entry name" value="Nucleotide-diphospho-sugar transferases"/>
    <property type="match status" value="1"/>
</dbReference>
<sequence>MPQPPLPQPPLPRQAVFLVGGRGSRLGALTDDAPKPMLTVGDRPFLDHLIGEAGRFGIERVLLLCGYRAGHIADHYAGRRFDGVTLDMIVETEPAGTGGAVRHAADRLDDIFFLANGDSCFDINWLDLAAWDAGNEVVGRMALRAIPPGGRYGRVTLENGRVTAFHAASGGFDGPMNAGLYVLRREVLDWIERVPCSLEQDVFPRLASADRLAGRVYDRFFLDIGVPDDYARSQTEVPAFLHRPAAFLRLDCLLHDGLLHDGGLRWMPNARAAVKRLNDNGYYVFVMGEGLAARGAAIRRIAKDLRAIGGHLDDVVEGVDGVASAIGQCLERWLAKPCGSFLATGRRDDLAASAAAGLPVYLIAAGGLPDVVAALT</sequence>
<reference evidence="2 3" key="1">
    <citation type="submission" date="2019-07" db="EMBL/GenBank/DDBJ databases">
        <title>Whole genome shotgun sequence of Skermanella aerolata NBRC 106429.</title>
        <authorList>
            <person name="Hosoyama A."/>
            <person name="Uohara A."/>
            <person name="Ohji S."/>
            <person name="Ichikawa N."/>
        </authorList>
    </citation>
    <scope>NUCLEOTIDE SEQUENCE [LARGE SCALE GENOMIC DNA]</scope>
    <source>
        <strain evidence="2 3">NBRC 106429</strain>
    </source>
</reference>
<protein>
    <recommendedName>
        <fullName evidence="1">Nucleotidyl transferase domain-containing protein</fullName>
    </recommendedName>
</protein>
<evidence type="ECO:0000259" key="1">
    <source>
        <dbReference type="Pfam" id="PF00483"/>
    </source>
</evidence>
<feature type="domain" description="Nucleotidyl transferase" evidence="1">
    <location>
        <begin position="15"/>
        <end position="235"/>
    </location>
</feature>
<organism evidence="2 3">
    <name type="scientific">Skermanella aerolata</name>
    <dbReference type="NCBI Taxonomy" id="393310"/>
    <lineage>
        <taxon>Bacteria</taxon>
        <taxon>Pseudomonadati</taxon>
        <taxon>Pseudomonadota</taxon>
        <taxon>Alphaproteobacteria</taxon>
        <taxon>Rhodospirillales</taxon>
        <taxon>Azospirillaceae</taxon>
        <taxon>Skermanella</taxon>
    </lineage>
</organism>